<keyword evidence="2" id="KW-0808">Transferase</keyword>
<name>A0A1U7J0S4_9CYAN</name>
<dbReference type="Pfam" id="PF08241">
    <property type="entry name" value="Methyltransf_11"/>
    <property type="match status" value="1"/>
</dbReference>
<dbReference type="InterPro" id="IPR013216">
    <property type="entry name" value="Methyltransf_11"/>
</dbReference>
<dbReference type="STRING" id="549789.NIES30_19860"/>
<keyword evidence="3" id="KW-1185">Reference proteome</keyword>
<dbReference type="GO" id="GO:0032259">
    <property type="term" value="P:methylation"/>
    <property type="evidence" value="ECO:0007669"/>
    <property type="project" value="UniProtKB-KW"/>
</dbReference>
<dbReference type="GO" id="GO:0008757">
    <property type="term" value="F:S-adenosylmethionine-dependent methyltransferase activity"/>
    <property type="evidence" value="ECO:0007669"/>
    <property type="project" value="InterPro"/>
</dbReference>
<dbReference type="PANTHER" id="PTHR42912:SF68">
    <property type="entry name" value="METHYLTRANSFERASE TYPE 11 DOMAIN-CONTAINING PROTEIN"/>
    <property type="match status" value="1"/>
</dbReference>
<dbReference type="EMBL" id="MRCG01000017">
    <property type="protein sequence ID" value="OKH45383.1"/>
    <property type="molecule type" value="Genomic_DNA"/>
</dbReference>
<evidence type="ECO:0000313" key="2">
    <source>
        <dbReference type="EMBL" id="OKH45383.1"/>
    </source>
</evidence>
<dbReference type="AlphaFoldDB" id="A0A1U7J0S4"/>
<dbReference type="PANTHER" id="PTHR42912">
    <property type="entry name" value="METHYLTRANSFERASE"/>
    <property type="match status" value="1"/>
</dbReference>
<feature type="domain" description="Methyltransferase type 11" evidence="1">
    <location>
        <begin position="160"/>
        <end position="268"/>
    </location>
</feature>
<accession>A0A1U7J0S4</accession>
<protein>
    <submittedName>
        <fullName evidence="2">SAM-dependent methyltransferase</fullName>
    </submittedName>
</protein>
<dbReference type="InterPro" id="IPR029063">
    <property type="entry name" value="SAM-dependent_MTases_sf"/>
</dbReference>
<proteinExistence type="predicted"/>
<dbReference type="Proteomes" id="UP000185557">
    <property type="component" value="Unassembled WGS sequence"/>
</dbReference>
<evidence type="ECO:0000259" key="1">
    <source>
        <dbReference type="Pfam" id="PF08241"/>
    </source>
</evidence>
<dbReference type="Gene3D" id="3.40.50.150">
    <property type="entry name" value="Vaccinia Virus protein VP39"/>
    <property type="match status" value="1"/>
</dbReference>
<reference evidence="2 3" key="1">
    <citation type="submission" date="2016-11" db="EMBL/GenBank/DDBJ databases">
        <title>Draft Genome Sequences of Nine Cyanobacterial Strains from Diverse Habitats.</title>
        <authorList>
            <person name="Zhu T."/>
            <person name="Hou S."/>
            <person name="Lu X."/>
            <person name="Hess W.R."/>
        </authorList>
    </citation>
    <scope>NUCLEOTIDE SEQUENCE [LARGE SCALE GENOMIC DNA]</scope>
    <source>
        <strain evidence="2 3">NIES-30</strain>
    </source>
</reference>
<dbReference type="InterPro" id="IPR050508">
    <property type="entry name" value="Methyltransf_Superfamily"/>
</dbReference>
<organism evidence="2 3">
    <name type="scientific">Phormidium tenue NIES-30</name>
    <dbReference type="NCBI Taxonomy" id="549789"/>
    <lineage>
        <taxon>Bacteria</taxon>
        <taxon>Bacillati</taxon>
        <taxon>Cyanobacteriota</taxon>
        <taxon>Cyanophyceae</taxon>
        <taxon>Oscillatoriophycideae</taxon>
        <taxon>Oscillatoriales</taxon>
        <taxon>Oscillatoriaceae</taxon>
        <taxon>Phormidium</taxon>
    </lineage>
</organism>
<sequence>MTATSAPNLLSSVVNQVLAVKPLWNFAKGRARHMMVTRAETIGVPWRERVQALRSRRTGVGDAEAGPSTVETGELSPLWQADLESIQNPHLVYPSYYTTSFHAYDEGNLGWQPAMEVEVAAQAVHAKIWPEAGAAGDDRLRQSYHDVLIAQLPQAPEAVVDIGCGVGMSTEAFQTTFPQARLTGVDLSPYFLAVAQYRQHERQVTGKVTSTTTPITWHHGAGEATGLPAAAYDLVSICLVCHELPQSATKAVMQEARRLLRPGGHLAIMDMNPRSEAIQKLPPFVFTLLKSTEPYLDDYFTLDMEAAFEAAGFERPTVTFNSPRHRTFIGKAL</sequence>
<dbReference type="SUPFAM" id="SSF53335">
    <property type="entry name" value="S-adenosyl-L-methionine-dependent methyltransferases"/>
    <property type="match status" value="1"/>
</dbReference>
<dbReference type="OrthoDB" id="505670at2"/>
<evidence type="ECO:0000313" key="3">
    <source>
        <dbReference type="Proteomes" id="UP000185557"/>
    </source>
</evidence>
<gene>
    <name evidence="2" type="ORF">NIES30_19860</name>
</gene>
<dbReference type="CDD" id="cd02440">
    <property type="entry name" value="AdoMet_MTases"/>
    <property type="match status" value="1"/>
</dbReference>
<keyword evidence="2" id="KW-0489">Methyltransferase</keyword>
<dbReference type="RefSeq" id="WP_073610191.1">
    <property type="nucleotide sequence ID" value="NZ_MRCG01000017.1"/>
</dbReference>
<comment type="caution">
    <text evidence="2">The sequence shown here is derived from an EMBL/GenBank/DDBJ whole genome shotgun (WGS) entry which is preliminary data.</text>
</comment>